<keyword evidence="2" id="KW-0201">Cytochrome c-type biogenesis</keyword>
<dbReference type="GO" id="GO:0017004">
    <property type="term" value="P:cytochrome complex assembly"/>
    <property type="evidence" value="ECO:0007669"/>
    <property type="project" value="UniProtKB-KW"/>
</dbReference>
<dbReference type="InterPro" id="IPR050553">
    <property type="entry name" value="Thioredoxin_ResA/DsbE_sf"/>
</dbReference>
<dbReference type="SUPFAM" id="SSF52833">
    <property type="entry name" value="Thioredoxin-like"/>
    <property type="match status" value="1"/>
</dbReference>
<gene>
    <name evidence="7" type="ORF">SAMN04488007_2254</name>
</gene>
<feature type="chain" id="PRO_5012252033" evidence="5">
    <location>
        <begin position="27"/>
        <end position="395"/>
    </location>
</feature>
<dbReference type="InterPro" id="IPR013740">
    <property type="entry name" value="Redoxin"/>
</dbReference>
<evidence type="ECO:0000256" key="5">
    <source>
        <dbReference type="SAM" id="SignalP"/>
    </source>
</evidence>
<organism evidence="7 8">
    <name type="scientific">Maribacter aquivivus</name>
    <dbReference type="NCBI Taxonomy" id="228958"/>
    <lineage>
        <taxon>Bacteria</taxon>
        <taxon>Pseudomonadati</taxon>
        <taxon>Bacteroidota</taxon>
        <taxon>Flavobacteriia</taxon>
        <taxon>Flavobacteriales</taxon>
        <taxon>Flavobacteriaceae</taxon>
        <taxon>Maribacter</taxon>
    </lineage>
</organism>
<dbReference type="OrthoDB" id="750178at2"/>
<keyword evidence="5" id="KW-0732">Signal</keyword>
<dbReference type="InterPro" id="IPR017937">
    <property type="entry name" value="Thioredoxin_CS"/>
</dbReference>
<keyword evidence="7" id="KW-0413">Isomerase</keyword>
<dbReference type="AlphaFoldDB" id="A0A1M6QB31"/>
<dbReference type="Gene3D" id="3.40.30.10">
    <property type="entry name" value="Glutaredoxin"/>
    <property type="match status" value="1"/>
</dbReference>
<keyword evidence="4" id="KW-0676">Redox-active center</keyword>
<evidence type="ECO:0000256" key="1">
    <source>
        <dbReference type="ARBA" id="ARBA00004196"/>
    </source>
</evidence>
<dbReference type="PROSITE" id="PS51257">
    <property type="entry name" value="PROKAR_LIPOPROTEIN"/>
    <property type="match status" value="1"/>
</dbReference>
<accession>A0A1M6QB31</accession>
<evidence type="ECO:0000259" key="6">
    <source>
        <dbReference type="PROSITE" id="PS51352"/>
    </source>
</evidence>
<dbReference type="PANTHER" id="PTHR42852">
    <property type="entry name" value="THIOL:DISULFIDE INTERCHANGE PROTEIN DSBE"/>
    <property type="match status" value="1"/>
</dbReference>
<proteinExistence type="predicted"/>
<dbReference type="RefSeq" id="WP_073244189.1">
    <property type="nucleotide sequence ID" value="NZ_FQZX01000002.1"/>
</dbReference>
<name>A0A1M6QB31_9FLAO</name>
<dbReference type="GO" id="GO:0016491">
    <property type="term" value="F:oxidoreductase activity"/>
    <property type="evidence" value="ECO:0007669"/>
    <property type="project" value="InterPro"/>
</dbReference>
<dbReference type="PANTHER" id="PTHR42852:SF6">
    <property type="entry name" value="THIOL:DISULFIDE INTERCHANGE PROTEIN DSBE"/>
    <property type="match status" value="1"/>
</dbReference>
<dbReference type="CDD" id="cd02966">
    <property type="entry name" value="TlpA_like_family"/>
    <property type="match status" value="1"/>
</dbReference>
<feature type="domain" description="Thioredoxin" evidence="6">
    <location>
        <begin position="253"/>
        <end position="395"/>
    </location>
</feature>
<evidence type="ECO:0000256" key="3">
    <source>
        <dbReference type="ARBA" id="ARBA00023157"/>
    </source>
</evidence>
<evidence type="ECO:0000256" key="4">
    <source>
        <dbReference type="ARBA" id="ARBA00023284"/>
    </source>
</evidence>
<keyword evidence="3" id="KW-1015">Disulfide bond</keyword>
<dbReference type="EMBL" id="FQZX01000002">
    <property type="protein sequence ID" value="SHK17297.1"/>
    <property type="molecule type" value="Genomic_DNA"/>
</dbReference>
<protein>
    <submittedName>
        <fullName evidence="7">Thiol-disulfide isomerase or thioredoxin</fullName>
    </submittedName>
</protein>
<dbReference type="InterPro" id="IPR036249">
    <property type="entry name" value="Thioredoxin-like_sf"/>
</dbReference>
<evidence type="ECO:0000313" key="7">
    <source>
        <dbReference type="EMBL" id="SHK17297.1"/>
    </source>
</evidence>
<dbReference type="GO" id="GO:0030313">
    <property type="term" value="C:cell envelope"/>
    <property type="evidence" value="ECO:0007669"/>
    <property type="project" value="UniProtKB-SubCell"/>
</dbReference>
<evidence type="ECO:0000256" key="2">
    <source>
        <dbReference type="ARBA" id="ARBA00022748"/>
    </source>
</evidence>
<dbReference type="InterPro" id="IPR013766">
    <property type="entry name" value="Thioredoxin_domain"/>
</dbReference>
<dbReference type="STRING" id="228958.SAMN04488007_2254"/>
<dbReference type="PROSITE" id="PS00194">
    <property type="entry name" value="THIOREDOXIN_1"/>
    <property type="match status" value="1"/>
</dbReference>
<feature type="signal peptide" evidence="5">
    <location>
        <begin position="1"/>
        <end position="26"/>
    </location>
</feature>
<comment type="subcellular location">
    <subcellularLocation>
        <location evidence="1">Cell envelope</location>
    </subcellularLocation>
</comment>
<evidence type="ECO:0000313" key="8">
    <source>
        <dbReference type="Proteomes" id="UP000184314"/>
    </source>
</evidence>
<sequence length="395" mass="44121">MSTTPLKIITSIILLVLSLTACNSPAAISGTLAGLEKENTKIYLIQPETLQQVAASYLGKVIDSAIVNADGSFEFQNLPTTKEPVLLELAVQPTNKAGNYLNSDNPNKANYMPIVWQSGESFLITARFNEFQKTFTIENPSDLNSALLAVRDIKAKAYQTYLADKHWNVEDGDELMAKEHATLQYKSALMEFADSTPYLLPALVALRWVSPENDYERVPEFLVNQCAKWKEKEADHPWVKQLCKKSEPTNLPVLIGDKFPDIQFPLLSKDTVYIKDVLGKKLTIIDLWASWCAPCRLENRKVLVPLYNEYHDQGLQIVAYALESDEAAWKAAATRDGADGWLQSSDLQGDDAPFLKKIRVRTIPANFILDSNGVVIAKNLHGQDLMNLVKGSFEK</sequence>
<dbReference type="PROSITE" id="PS51352">
    <property type="entry name" value="THIOREDOXIN_2"/>
    <property type="match status" value="1"/>
</dbReference>
<keyword evidence="8" id="KW-1185">Reference proteome</keyword>
<dbReference type="Pfam" id="PF08534">
    <property type="entry name" value="Redoxin"/>
    <property type="match status" value="1"/>
</dbReference>
<dbReference type="Proteomes" id="UP000184314">
    <property type="component" value="Unassembled WGS sequence"/>
</dbReference>
<reference evidence="8" key="1">
    <citation type="submission" date="2016-11" db="EMBL/GenBank/DDBJ databases">
        <authorList>
            <person name="Varghese N."/>
            <person name="Submissions S."/>
        </authorList>
    </citation>
    <scope>NUCLEOTIDE SEQUENCE [LARGE SCALE GENOMIC DNA]</scope>
    <source>
        <strain evidence="8">DSM 16478</strain>
    </source>
</reference>
<dbReference type="GO" id="GO:0016853">
    <property type="term" value="F:isomerase activity"/>
    <property type="evidence" value="ECO:0007669"/>
    <property type="project" value="UniProtKB-KW"/>
</dbReference>